<keyword evidence="2" id="KW-1185">Reference proteome</keyword>
<comment type="caution">
    <text evidence="1">The sequence shown here is derived from an EMBL/GenBank/DDBJ whole genome shotgun (WGS) entry which is preliminary data.</text>
</comment>
<protein>
    <submittedName>
        <fullName evidence="1">Uncharacterized protein</fullName>
    </submittedName>
</protein>
<organism evidence="1 2">
    <name type="scientific">Kribbella steppae</name>
    <dbReference type="NCBI Taxonomy" id="2512223"/>
    <lineage>
        <taxon>Bacteria</taxon>
        <taxon>Bacillati</taxon>
        <taxon>Actinomycetota</taxon>
        <taxon>Actinomycetes</taxon>
        <taxon>Propionibacteriales</taxon>
        <taxon>Kribbellaceae</taxon>
        <taxon>Kribbella</taxon>
    </lineage>
</organism>
<dbReference type="RefSeq" id="WP_132209570.1">
    <property type="nucleotide sequence ID" value="NZ_SLWN01000004.1"/>
</dbReference>
<name>A0A4R2HNM2_9ACTN</name>
<dbReference type="Proteomes" id="UP000294508">
    <property type="component" value="Unassembled WGS sequence"/>
</dbReference>
<dbReference type="OrthoDB" id="3825408at2"/>
<dbReference type="AlphaFoldDB" id="A0A4R2HNM2"/>
<evidence type="ECO:0000313" key="2">
    <source>
        <dbReference type="Proteomes" id="UP000294508"/>
    </source>
</evidence>
<evidence type="ECO:0000313" key="1">
    <source>
        <dbReference type="EMBL" id="TCO32821.1"/>
    </source>
</evidence>
<gene>
    <name evidence="1" type="ORF">EV652_104427</name>
</gene>
<dbReference type="EMBL" id="SLWN01000004">
    <property type="protein sequence ID" value="TCO32821.1"/>
    <property type="molecule type" value="Genomic_DNA"/>
</dbReference>
<sequence>MSTSDNVFLAAIEPVDQVAQWLADALDLEPIQASDLVEGEYLFRGNARTAEGELVVLVARNGYVEVDPEPEDVQALDPYPIDVQIRLLGRKDEDLQLRETQAVFSALVESRPDIAMLLVHNLDTLVAAHLPGTGTHTFDESISPDAPDIDIWRPWVVS</sequence>
<accession>A0A4R2HNM2</accession>
<proteinExistence type="predicted"/>
<reference evidence="1 2" key="1">
    <citation type="journal article" date="2015" name="Stand. Genomic Sci.">
        <title>Genomic Encyclopedia of Bacterial and Archaeal Type Strains, Phase III: the genomes of soil and plant-associated and newly described type strains.</title>
        <authorList>
            <person name="Whitman W.B."/>
            <person name="Woyke T."/>
            <person name="Klenk H.P."/>
            <person name="Zhou Y."/>
            <person name="Lilburn T.G."/>
            <person name="Beck B.J."/>
            <person name="De Vos P."/>
            <person name="Vandamme P."/>
            <person name="Eisen J.A."/>
            <person name="Garrity G."/>
            <person name="Hugenholtz P."/>
            <person name="Kyrpides N.C."/>
        </authorList>
    </citation>
    <scope>NUCLEOTIDE SEQUENCE [LARGE SCALE GENOMIC DNA]</scope>
    <source>
        <strain evidence="1 2">VKM Ac-2572</strain>
    </source>
</reference>